<dbReference type="SUPFAM" id="SSF53756">
    <property type="entry name" value="UDP-Glycosyltransferase/glycogen phosphorylase"/>
    <property type="match status" value="1"/>
</dbReference>
<reference evidence="2 3" key="1">
    <citation type="journal article" date="2020" name="IScience">
        <title>Genome Sequencing of the Endangered Kingdonia uniflora (Circaeasteraceae, Ranunculales) Reveals Potential Mechanisms of Evolutionary Specialization.</title>
        <authorList>
            <person name="Sun Y."/>
            <person name="Deng T."/>
            <person name="Zhang A."/>
            <person name="Moore M.J."/>
            <person name="Landis J.B."/>
            <person name="Lin N."/>
            <person name="Zhang H."/>
            <person name="Zhang X."/>
            <person name="Huang J."/>
            <person name="Zhang X."/>
            <person name="Sun H."/>
            <person name="Wang H."/>
        </authorList>
    </citation>
    <scope>NUCLEOTIDE SEQUENCE [LARGE SCALE GENOMIC DNA]</scope>
    <source>
        <strain evidence="2">TB1705</strain>
        <tissue evidence="2">Leaf</tissue>
    </source>
</reference>
<keyword evidence="3" id="KW-1185">Reference proteome</keyword>
<accession>A0A7J7P970</accession>
<comment type="caution">
    <text evidence="2">The sequence shown here is derived from an EMBL/GenBank/DDBJ whole genome shotgun (WGS) entry which is preliminary data.</text>
</comment>
<dbReference type="AlphaFoldDB" id="A0A7J7P970"/>
<dbReference type="OrthoDB" id="5835829at2759"/>
<protein>
    <submittedName>
        <fullName evidence="2">Uncharacterized protein</fullName>
    </submittedName>
</protein>
<dbReference type="PANTHER" id="PTHR48047:SF51">
    <property type="entry name" value="GLYCOSYLTRANSFERASE"/>
    <property type="match status" value="1"/>
</dbReference>
<comment type="similarity">
    <text evidence="1">Belongs to the UDP-glycosyltransferase family.</text>
</comment>
<dbReference type="Proteomes" id="UP000541444">
    <property type="component" value="Unassembled WGS sequence"/>
</dbReference>
<evidence type="ECO:0000313" key="2">
    <source>
        <dbReference type="EMBL" id="KAF6175832.1"/>
    </source>
</evidence>
<proteinExistence type="inferred from homology"/>
<name>A0A7J7P970_9MAGN</name>
<dbReference type="PANTHER" id="PTHR48047">
    <property type="entry name" value="GLYCOSYLTRANSFERASE"/>
    <property type="match status" value="1"/>
</dbReference>
<evidence type="ECO:0000256" key="1">
    <source>
        <dbReference type="ARBA" id="ARBA00009995"/>
    </source>
</evidence>
<evidence type="ECO:0000313" key="3">
    <source>
        <dbReference type="Proteomes" id="UP000541444"/>
    </source>
</evidence>
<dbReference type="GO" id="GO:0035251">
    <property type="term" value="F:UDP-glucosyltransferase activity"/>
    <property type="evidence" value="ECO:0007669"/>
    <property type="project" value="TreeGrafter"/>
</dbReference>
<sequence length="183" mass="20310">ATLAGPDDLPFPENVPGLPAGVKCIDQFPSMSQFIPFANATKLLQPHFERTLGFLSSVAIIISNGFLGCTLDSAKKLNLPRLVFTGCVWDPLCLAGLARVRDLYKTEPEWVEWVQWLDARLGLEEPVLYVAFGSQAEISSEQLGDIALGLERSMVNFLWVVRSNELKLDPGFYERVKDRGLVV</sequence>
<dbReference type="Gene3D" id="3.40.50.2000">
    <property type="entry name" value="Glycogen Phosphorylase B"/>
    <property type="match status" value="2"/>
</dbReference>
<dbReference type="EMBL" id="JACGCM010000140">
    <property type="protein sequence ID" value="KAF6175832.1"/>
    <property type="molecule type" value="Genomic_DNA"/>
</dbReference>
<gene>
    <name evidence="2" type="ORF">GIB67_003320</name>
</gene>
<organism evidence="2 3">
    <name type="scientific">Kingdonia uniflora</name>
    <dbReference type="NCBI Taxonomy" id="39325"/>
    <lineage>
        <taxon>Eukaryota</taxon>
        <taxon>Viridiplantae</taxon>
        <taxon>Streptophyta</taxon>
        <taxon>Embryophyta</taxon>
        <taxon>Tracheophyta</taxon>
        <taxon>Spermatophyta</taxon>
        <taxon>Magnoliopsida</taxon>
        <taxon>Ranunculales</taxon>
        <taxon>Circaeasteraceae</taxon>
        <taxon>Kingdonia</taxon>
    </lineage>
</organism>
<feature type="non-terminal residue" evidence="2">
    <location>
        <position position="1"/>
    </location>
</feature>